<proteinExistence type="predicted"/>
<organism evidence="3 4">
    <name type="scientific">Gilvirhabdus luticola</name>
    <dbReference type="NCBI Taxonomy" id="3079858"/>
    <lineage>
        <taxon>Bacteria</taxon>
        <taxon>Pseudomonadati</taxon>
        <taxon>Bacteroidota</taxon>
        <taxon>Flavobacteriia</taxon>
        <taxon>Flavobacteriales</taxon>
        <taxon>Flavobacteriaceae</taxon>
        <taxon>Gilvirhabdus</taxon>
    </lineage>
</organism>
<accession>A0ABU3U8C4</accession>
<reference evidence="3 4" key="1">
    <citation type="submission" date="2023-10" db="EMBL/GenBank/DDBJ databases">
        <title>Marimonas sp. nov. isolated from tidal mud flat.</title>
        <authorList>
            <person name="Jaincy N.J."/>
            <person name="Srinivasan S."/>
            <person name="Lee S.-S."/>
        </authorList>
    </citation>
    <scope>NUCLEOTIDE SEQUENCE [LARGE SCALE GENOMIC DNA]</scope>
    <source>
        <strain evidence="3 4">MJ-SS3</strain>
    </source>
</reference>
<evidence type="ECO:0000256" key="1">
    <source>
        <dbReference type="SAM" id="SignalP"/>
    </source>
</evidence>
<protein>
    <submittedName>
        <fullName evidence="3">SPOR domain-containing protein</fullName>
    </submittedName>
</protein>
<feature type="domain" description="SPOR" evidence="2">
    <location>
        <begin position="55"/>
        <end position="125"/>
    </location>
</feature>
<dbReference type="SUPFAM" id="SSF110997">
    <property type="entry name" value="Sporulation related repeat"/>
    <property type="match status" value="1"/>
</dbReference>
<sequence length="129" mass="14746">MNFKPYTSAILLSYCFLALSNNIIAQEGTVTINQDKDIDLLLAIKKQMNGSEDTSDRYKIQVYSGNINDAQTARSKVKTTFVNWKTSLIFQTPNYKIWVGSFRTQLEADRALLKIKKEFPSAFILKPEK</sequence>
<evidence type="ECO:0000259" key="2">
    <source>
        <dbReference type="Pfam" id="PF05036"/>
    </source>
</evidence>
<dbReference type="Proteomes" id="UP001268651">
    <property type="component" value="Unassembled WGS sequence"/>
</dbReference>
<evidence type="ECO:0000313" key="4">
    <source>
        <dbReference type="Proteomes" id="UP001268651"/>
    </source>
</evidence>
<dbReference type="InterPro" id="IPR036680">
    <property type="entry name" value="SPOR-like_sf"/>
</dbReference>
<comment type="caution">
    <text evidence="3">The sequence shown here is derived from an EMBL/GenBank/DDBJ whole genome shotgun (WGS) entry which is preliminary data.</text>
</comment>
<feature type="signal peptide" evidence="1">
    <location>
        <begin position="1"/>
        <end position="25"/>
    </location>
</feature>
<dbReference type="Pfam" id="PF05036">
    <property type="entry name" value="SPOR"/>
    <property type="match status" value="1"/>
</dbReference>
<feature type="chain" id="PRO_5045688077" evidence="1">
    <location>
        <begin position="26"/>
        <end position="129"/>
    </location>
</feature>
<dbReference type="InterPro" id="IPR007730">
    <property type="entry name" value="SPOR-like_dom"/>
</dbReference>
<gene>
    <name evidence="3" type="ORF">RXV94_10850</name>
</gene>
<dbReference type="RefSeq" id="WP_316662751.1">
    <property type="nucleotide sequence ID" value="NZ_JAWHTF010000006.1"/>
</dbReference>
<evidence type="ECO:0000313" key="3">
    <source>
        <dbReference type="EMBL" id="MDU8886660.1"/>
    </source>
</evidence>
<name>A0ABU3U8C4_9FLAO</name>
<keyword evidence="1" id="KW-0732">Signal</keyword>
<dbReference type="EMBL" id="JAWHTF010000006">
    <property type="protein sequence ID" value="MDU8886660.1"/>
    <property type="molecule type" value="Genomic_DNA"/>
</dbReference>
<keyword evidence="4" id="KW-1185">Reference proteome</keyword>